<dbReference type="Pfam" id="PF00034">
    <property type="entry name" value="Cytochrom_C"/>
    <property type="match status" value="2"/>
</dbReference>
<feature type="signal peptide" evidence="10">
    <location>
        <begin position="1"/>
        <end position="20"/>
    </location>
</feature>
<organism evidence="12 13">
    <name type="scientific">Sediminicurvatus halobius</name>
    <dbReference type="NCBI Taxonomy" id="2182432"/>
    <lineage>
        <taxon>Bacteria</taxon>
        <taxon>Pseudomonadati</taxon>
        <taxon>Pseudomonadota</taxon>
        <taxon>Gammaproteobacteria</taxon>
        <taxon>Chromatiales</taxon>
        <taxon>Ectothiorhodospiraceae</taxon>
        <taxon>Sediminicurvatus</taxon>
    </lineage>
</organism>
<dbReference type="OrthoDB" id="9773456at2"/>
<dbReference type="PANTHER" id="PTHR33751">
    <property type="entry name" value="CBB3-TYPE CYTOCHROME C OXIDASE SUBUNIT FIXP"/>
    <property type="match status" value="1"/>
</dbReference>
<keyword evidence="13" id="KW-1185">Reference proteome</keyword>
<feature type="chain" id="PRO_5015420544" evidence="10">
    <location>
        <begin position="21"/>
        <end position="214"/>
    </location>
</feature>
<dbReference type="GO" id="GO:0005506">
    <property type="term" value="F:iron ion binding"/>
    <property type="evidence" value="ECO:0007669"/>
    <property type="project" value="InterPro"/>
</dbReference>
<feature type="binding site" description="covalent" evidence="8">
    <location>
        <position position="133"/>
    </location>
    <ligand>
        <name>heme c</name>
        <dbReference type="ChEBI" id="CHEBI:61717"/>
        <label>2</label>
    </ligand>
</feature>
<dbReference type="InterPro" id="IPR009056">
    <property type="entry name" value="Cyt_c-like_dom"/>
</dbReference>
<evidence type="ECO:0000256" key="7">
    <source>
        <dbReference type="ARBA" id="ARBA00023004"/>
    </source>
</evidence>
<evidence type="ECO:0000313" key="12">
    <source>
        <dbReference type="EMBL" id="PWG65883.1"/>
    </source>
</evidence>
<feature type="binding site" description="axial binding residue" evidence="9">
    <location>
        <position position="80"/>
    </location>
    <ligand>
        <name>heme c</name>
        <dbReference type="ChEBI" id="CHEBI:61717"/>
        <label>1</label>
    </ligand>
    <ligandPart>
        <name>Fe</name>
        <dbReference type="ChEBI" id="CHEBI:18248"/>
    </ligandPart>
</feature>
<feature type="domain" description="Cytochrome c" evidence="11">
    <location>
        <begin position="25"/>
        <end position="103"/>
    </location>
</feature>
<evidence type="ECO:0000256" key="2">
    <source>
        <dbReference type="ARBA" id="ARBA00022448"/>
    </source>
</evidence>
<dbReference type="InterPro" id="IPR050597">
    <property type="entry name" value="Cytochrome_c_Oxidase_Subunit"/>
</dbReference>
<feature type="binding site" description="axial binding residue" evidence="9">
    <location>
        <position position="41"/>
    </location>
    <ligand>
        <name>heme c</name>
        <dbReference type="ChEBI" id="CHEBI:61717"/>
        <label>1</label>
    </ligand>
    <ligandPart>
        <name>Fe</name>
        <dbReference type="ChEBI" id="CHEBI:18248"/>
    </ligandPart>
</feature>
<comment type="PTM">
    <text evidence="8">Binds 2 heme c groups covalently per subunit.</text>
</comment>
<keyword evidence="7 9" id="KW-0408">Iron</keyword>
<keyword evidence="3 8" id="KW-0349">Heme</keyword>
<dbReference type="PIRSF" id="PIRSF000005">
    <property type="entry name" value="Cytochrome_c4"/>
    <property type="match status" value="1"/>
</dbReference>
<keyword evidence="2" id="KW-0813">Transport</keyword>
<dbReference type="InterPro" id="IPR008168">
    <property type="entry name" value="Cyt_C_IC"/>
</dbReference>
<keyword evidence="6" id="KW-0249">Electron transport</keyword>
<dbReference type="PROSITE" id="PS51007">
    <property type="entry name" value="CYTC"/>
    <property type="match status" value="2"/>
</dbReference>
<evidence type="ECO:0000256" key="6">
    <source>
        <dbReference type="ARBA" id="ARBA00022982"/>
    </source>
</evidence>
<dbReference type="GO" id="GO:0020037">
    <property type="term" value="F:heme binding"/>
    <property type="evidence" value="ECO:0007669"/>
    <property type="project" value="InterPro"/>
</dbReference>
<dbReference type="PANTHER" id="PTHR33751:SF9">
    <property type="entry name" value="CYTOCHROME C4"/>
    <property type="match status" value="1"/>
</dbReference>
<dbReference type="GO" id="GO:0009055">
    <property type="term" value="F:electron transfer activity"/>
    <property type="evidence" value="ECO:0007669"/>
    <property type="project" value="InterPro"/>
</dbReference>
<sequence length="214" mass="22466">MIRQLSALVTLLLLAIPVAAQMVDGDPEAGQSKAQACAACHGANGNSGNPEWPNLAGQHADYIFQQLQHYKSGERQNSIMQGQAANLSEEDMADLAAYYATLEMEVGETSEELAELGRSIYLGGIGEKGVPACAACHGPAGQGIPGTGYPRLGGQKAVYTSQQLQAYRSGDRAGYGQASVMTSIAANLSDEEIEAVSSYVYGLYPADGEDAEEE</sequence>
<dbReference type="Gene3D" id="1.10.760.10">
    <property type="entry name" value="Cytochrome c-like domain"/>
    <property type="match status" value="2"/>
</dbReference>
<feature type="binding site" description="covalent" evidence="8">
    <location>
        <position position="40"/>
    </location>
    <ligand>
        <name>heme c</name>
        <dbReference type="ChEBI" id="CHEBI:61717"/>
        <label>1</label>
    </ligand>
</feature>
<dbReference type="RefSeq" id="WP_109675345.1">
    <property type="nucleotide sequence ID" value="NZ_CP086615.1"/>
</dbReference>
<keyword evidence="5" id="KW-0574">Periplasm</keyword>
<accession>A0A2U2N9U7</accession>
<evidence type="ECO:0000256" key="9">
    <source>
        <dbReference type="PIRSR" id="PIRSR000005-2"/>
    </source>
</evidence>
<dbReference type="EMBL" id="QFFI01000001">
    <property type="protein sequence ID" value="PWG65883.1"/>
    <property type="molecule type" value="Genomic_DNA"/>
</dbReference>
<evidence type="ECO:0000256" key="1">
    <source>
        <dbReference type="ARBA" id="ARBA00004418"/>
    </source>
</evidence>
<proteinExistence type="predicted"/>
<feature type="binding site" description="covalent" evidence="8">
    <location>
        <position position="37"/>
    </location>
    <ligand>
        <name>heme c</name>
        <dbReference type="ChEBI" id="CHEBI:61717"/>
        <label>1</label>
    </ligand>
</feature>
<name>A0A2U2N9U7_9GAMM</name>
<evidence type="ECO:0000256" key="5">
    <source>
        <dbReference type="ARBA" id="ARBA00022764"/>
    </source>
</evidence>
<evidence type="ECO:0000256" key="3">
    <source>
        <dbReference type="ARBA" id="ARBA00022617"/>
    </source>
</evidence>
<protein>
    <submittedName>
        <fullName evidence="12">Cytochrome c4</fullName>
    </submittedName>
</protein>
<evidence type="ECO:0000256" key="8">
    <source>
        <dbReference type="PIRSR" id="PIRSR000005-1"/>
    </source>
</evidence>
<dbReference type="AlphaFoldDB" id="A0A2U2N9U7"/>
<evidence type="ECO:0000256" key="10">
    <source>
        <dbReference type="SAM" id="SignalP"/>
    </source>
</evidence>
<feature type="binding site" description="covalent" evidence="8">
    <location>
        <position position="136"/>
    </location>
    <ligand>
        <name>heme c</name>
        <dbReference type="ChEBI" id="CHEBI:61717"/>
        <label>2</label>
    </ligand>
</feature>
<gene>
    <name evidence="12" type="ORF">DEM34_00390</name>
</gene>
<dbReference type="InterPro" id="IPR036909">
    <property type="entry name" value="Cyt_c-like_dom_sf"/>
</dbReference>
<evidence type="ECO:0000313" key="13">
    <source>
        <dbReference type="Proteomes" id="UP000245474"/>
    </source>
</evidence>
<feature type="binding site" description="axial binding residue" evidence="9">
    <location>
        <position position="181"/>
    </location>
    <ligand>
        <name>heme c</name>
        <dbReference type="ChEBI" id="CHEBI:61717"/>
        <label>2</label>
    </ligand>
    <ligandPart>
        <name>Fe</name>
        <dbReference type="ChEBI" id="CHEBI:18248"/>
    </ligandPart>
</feature>
<keyword evidence="10" id="KW-0732">Signal</keyword>
<feature type="binding site" description="axial binding residue" evidence="9">
    <location>
        <position position="137"/>
    </location>
    <ligand>
        <name>heme c</name>
        <dbReference type="ChEBI" id="CHEBI:61717"/>
        <label>2</label>
    </ligand>
    <ligandPart>
        <name>Fe</name>
        <dbReference type="ChEBI" id="CHEBI:18248"/>
    </ligandPart>
</feature>
<dbReference type="SUPFAM" id="SSF46626">
    <property type="entry name" value="Cytochrome c"/>
    <property type="match status" value="2"/>
</dbReference>
<dbReference type="PRINTS" id="PR00605">
    <property type="entry name" value="CYTCHROMECIC"/>
</dbReference>
<evidence type="ECO:0000259" key="11">
    <source>
        <dbReference type="PROSITE" id="PS51007"/>
    </source>
</evidence>
<evidence type="ECO:0000256" key="4">
    <source>
        <dbReference type="ARBA" id="ARBA00022723"/>
    </source>
</evidence>
<dbReference type="Proteomes" id="UP000245474">
    <property type="component" value="Unassembled WGS sequence"/>
</dbReference>
<comment type="caution">
    <text evidence="12">The sequence shown here is derived from an EMBL/GenBank/DDBJ whole genome shotgun (WGS) entry which is preliminary data.</text>
</comment>
<keyword evidence="4 9" id="KW-0479">Metal-binding</keyword>
<comment type="subcellular location">
    <subcellularLocation>
        <location evidence="1">Periplasm</location>
    </subcellularLocation>
</comment>
<reference evidence="12 13" key="1">
    <citation type="submission" date="2018-05" db="EMBL/GenBank/DDBJ databases">
        <title>Spiribacter halobius sp. nov., a moderately halophilic bacterium isolated from marine solar saltern.</title>
        <authorList>
            <person name="Zheng W.-S."/>
            <person name="Lu D.-C."/>
            <person name="Du Z.-J."/>
        </authorList>
    </citation>
    <scope>NUCLEOTIDE SEQUENCE [LARGE SCALE GENOMIC DNA]</scope>
    <source>
        <strain evidence="12 13">E85</strain>
    </source>
</reference>
<feature type="domain" description="Cytochrome c" evidence="11">
    <location>
        <begin position="112"/>
        <end position="204"/>
    </location>
</feature>
<dbReference type="GO" id="GO:0042597">
    <property type="term" value="C:periplasmic space"/>
    <property type="evidence" value="ECO:0007669"/>
    <property type="project" value="UniProtKB-SubCell"/>
</dbReference>
<dbReference type="InterPro" id="IPR024167">
    <property type="entry name" value="Cytochrome_c4-like"/>
</dbReference>